<dbReference type="InterPro" id="IPR041614">
    <property type="entry name" value="DprA_WH"/>
</dbReference>
<protein>
    <submittedName>
        <fullName evidence="4">DNA protecting protein DprA</fullName>
    </submittedName>
</protein>
<accession>A0A1G2E9N6</accession>
<dbReference type="InterPro" id="IPR036388">
    <property type="entry name" value="WH-like_DNA-bd_sf"/>
</dbReference>
<dbReference type="Gene3D" id="1.10.10.10">
    <property type="entry name" value="Winged helix-like DNA-binding domain superfamily/Winged helix DNA-binding domain"/>
    <property type="match status" value="1"/>
</dbReference>
<dbReference type="Gene3D" id="3.40.50.450">
    <property type="match status" value="1"/>
</dbReference>
<dbReference type="Pfam" id="PF17782">
    <property type="entry name" value="WHD_DprA"/>
    <property type="match status" value="1"/>
</dbReference>
<dbReference type="InterPro" id="IPR057666">
    <property type="entry name" value="DrpA_SLOG"/>
</dbReference>
<evidence type="ECO:0000256" key="1">
    <source>
        <dbReference type="ARBA" id="ARBA00006525"/>
    </source>
</evidence>
<dbReference type="Proteomes" id="UP000176406">
    <property type="component" value="Unassembled WGS sequence"/>
</dbReference>
<evidence type="ECO:0000313" key="5">
    <source>
        <dbReference type="Proteomes" id="UP000176406"/>
    </source>
</evidence>
<name>A0A1G2E9N6_9BACT</name>
<dbReference type="Pfam" id="PF02481">
    <property type="entry name" value="DNA_processg_A"/>
    <property type="match status" value="1"/>
</dbReference>
<dbReference type="AlphaFoldDB" id="A0A1G2E9N6"/>
<organism evidence="4 5">
    <name type="scientific">Candidatus Nealsonbacteria bacterium RIFCSPLOWO2_01_FULL_41_9</name>
    <dbReference type="NCBI Taxonomy" id="1801671"/>
    <lineage>
        <taxon>Bacteria</taxon>
        <taxon>Candidatus Nealsoniibacteriota</taxon>
    </lineage>
</organism>
<dbReference type="EMBL" id="MHMG01000043">
    <property type="protein sequence ID" value="OGZ22526.1"/>
    <property type="molecule type" value="Genomic_DNA"/>
</dbReference>
<comment type="similarity">
    <text evidence="1">Belongs to the DprA/Smf family.</text>
</comment>
<gene>
    <name evidence="4" type="ORF">A3A08_02785</name>
</gene>
<proteinExistence type="inferred from homology"/>
<dbReference type="GO" id="GO:0009294">
    <property type="term" value="P:DNA-mediated transformation"/>
    <property type="evidence" value="ECO:0007669"/>
    <property type="project" value="InterPro"/>
</dbReference>
<comment type="caution">
    <text evidence="4">The sequence shown here is derived from an EMBL/GenBank/DDBJ whole genome shotgun (WGS) entry which is preliminary data.</text>
</comment>
<feature type="domain" description="DprA winged helix" evidence="3">
    <location>
        <begin position="241"/>
        <end position="289"/>
    </location>
</feature>
<dbReference type="NCBIfam" id="TIGR00732">
    <property type="entry name" value="dprA"/>
    <property type="match status" value="1"/>
</dbReference>
<reference evidence="4 5" key="1">
    <citation type="journal article" date="2016" name="Nat. Commun.">
        <title>Thousands of microbial genomes shed light on interconnected biogeochemical processes in an aquifer system.</title>
        <authorList>
            <person name="Anantharaman K."/>
            <person name="Brown C.T."/>
            <person name="Hug L.A."/>
            <person name="Sharon I."/>
            <person name="Castelle C.J."/>
            <person name="Probst A.J."/>
            <person name="Thomas B.C."/>
            <person name="Singh A."/>
            <person name="Wilkins M.J."/>
            <person name="Karaoz U."/>
            <person name="Brodie E.L."/>
            <person name="Williams K.H."/>
            <person name="Hubbard S.S."/>
            <person name="Banfield J.F."/>
        </authorList>
    </citation>
    <scope>NUCLEOTIDE SEQUENCE [LARGE SCALE GENOMIC DNA]</scope>
</reference>
<evidence type="ECO:0000313" key="4">
    <source>
        <dbReference type="EMBL" id="OGZ22526.1"/>
    </source>
</evidence>
<evidence type="ECO:0000259" key="2">
    <source>
        <dbReference type="Pfam" id="PF02481"/>
    </source>
</evidence>
<feature type="domain" description="Smf/DprA SLOG" evidence="2">
    <location>
        <begin position="7"/>
        <end position="226"/>
    </location>
</feature>
<dbReference type="SUPFAM" id="SSF102405">
    <property type="entry name" value="MCP/YpsA-like"/>
    <property type="match status" value="1"/>
</dbReference>
<evidence type="ECO:0000259" key="3">
    <source>
        <dbReference type="Pfam" id="PF17782"/>
    </source>
</evidence>
<dbReference type="PANTHER" id="PTHR43022">
    <property type="entry name" value="PROTEIN SMF"/>
    <property type="match status" value="1"/>
</dbReference>
<dbReference type="PANTHER" id="PTHR43022:SF1">
    <property type="entry name" value="PROTEIN SMF"/>
    <property type="match status" value="1"/>
</dbReference>
<dbReference type="InterPro" id="IPR003488">
    <property type="entry name" value="DprA"/>
</dbReference>
<sequence>MNQYMNIIYIEDKKYPKLLKKIGKEAPKKLYYKGNWSFDTAQGKDDIFKNCLAVVGSRQMTSYGKRAVEQIVTEVAASGITIVSGFMYGVDATAHAAALSVANGRTVAVMPCGIDLIHPEYQQDLYAEILNNNGLIISEYEGTMQPANWTYPKRNRIVAGLAKACLIIEAGEKSGSLITANFAKKYKRKVFVVPGQIFSENSKGIMELLRQGATPISSAKDILDYYKIKSQIANFKSQISSNSQIEQKIIERLRRESLEIDALARIFEMPVSKLGVTLSMMQLQGLIQQDGPKYYIN</sequence>